<dbReference type="Gene3D" id="1.10.260.40">
    <property type="entry name" value="lambda repressor-like DNA-binding domains"/>
    <property type="match status" value="1"/>
</dbReference>
<protein>
    <submittedName>
        <fullName evidence="2">Helix-turn-helix domain-containing protein</fullName>
    </submittedName>
</protein>
<evidence type="ECO:0000313" key="2">
    <source>
        <dbReference type="EMBL" id="XDQ19239.1"/>
    </source>
</evidence>
<evidence type="ECO:0000259" key="1">
    <source>
        <dbReference type="SMART" id="SM00530"/>
    </source>
</evidence>
<dbReference type="GeneID" id="303246074"/>
<reference evidence="2" key="1">
    <citation type="submission" date="2024-07" db="EMBL/GenBank/DDBJ databases">
        <authorList>
            <person name="Yu S.T."/>
        </authorList>
    </citation>
    <scope>NUCLEOTIDE SEQUENCE</scope>
    <source>
        <strain evidence="2">R17</strain>
    </source>
</reference>
<dbReference type="CDD" id="cd00093">
    <property type="entry name" value="HTH_XRE"/>
    <property type="match status" value="1"/>
</dbReference>
<dbReference type="SMART" id="SM00530">
    <property type="entry name" value="HTH_XRE"/>
    <property type="match status" value="1"/>
</dbReference>
<accession>A0AB39NMM5</accession>
<feature type="domain" description="HTH cro/C1-type" evidence="1">
    <location>
        <begin position="33"/>
        <end position="88"/>
    </location>
</feature>
<dbReference type="SUPFAM" id="SSF47413">
    <property type="entry name" value="lambda repressor-like DNA-binding domains"/>
    <property type="match status" value="1"/>
</dbReference>
<dbReference type="InterPro" id="IPR010982">
    <property type="entry name" value="Lambda_DNA-bd_dom_sf"/>
</dbReference>
<dbReference type="AlphaFoldDB" id="A0AB39NMM5"/>
<dbReference type="EMBL" id="CP163433">
    <property type="protein sequence ID" value="XDQ19239.1"/>
    <property type="molecule type" value="Genomic_DNA"/>
</dbReference>
<organism evidence="2">
    <name type="scientific">Streptomyces sp. R17</name>
    <dbReference type="NCBI Taxonomy" id="3238626"/>
    <lineage>
        <taxon>Bacteria</taxon>
        <taxon>Bacillati</taxon>
        <taxon>Actinomycetota</taxon>
        <taxon>Actinomycetes</taxon>
        <taxon>Kitasatosporales</taxon>
        <taxon>Streptomycetaceae</taxon>
        <taxon>Streptomyces</taxon>
    </lineage>
</organism>
<dbReference type="RefSeq" id="WP_189409131.1">
    <property type="nucleotide sequence ID" value="NZ_CP163433.1"/>
</dbReference>
<dbReference type="InterPro" id="IPR001387">
    <property type="entry name" value="Cro/C1-type_HTH"/>
</dbReference>
<sequence length="102" mass="11413">MSSGYHTSWTVPPEHREDPAYRAAGRRMDFAQAVYDRRSALGWSTAELARRAGLSEEDVEAIEESGVEPTLELIERLATALEAGARIDPRRSPEFRFEGYAA</sequence>
<proteinExistence type="predicted"/>
<dbReference type="Pfam" id="PF13560">
    <property type="entry name" value="HTH_31"/>
    <property type="match status" value="1"/>
</dbReference>
<gene>
    <name evidence="2" type="ORF">AB5J48_14260</name>
</gene>
<name>A0AB39NMM5_9ACTN</name>
<dbReference type="GO" id="GO:0003677">
    <property type="term" value="F:DNA binding"/>
    <property type="evidence" value="ECO:0007669"/>
    <property type="project" value="InterPro"/>
</dbReference>